<proteinExistence type="inferred from homology"/>
<dbReference type="Pfam" id="PF01497">
    <property type="entry name" value="Peripla_BP_2"/>
    <property type="match status" value="1"/>
</dbReference>
<dbReference type="GO" id="GO:1901678">
    <property type="term" value="P:iron coordination entity transport"/>
    <property type="evidence" value="ECO:0007669"/>
    <property type="project" value="UniProtKB-ARBA"/>
</dbReference>
<evidence type="ECO:0000259" key="7">
    <source>
        <dbReference type="PROSITE" id="PS50983"/>
    </source>
</evidence>
<feature type="signal peptide" evidence="6">
    <location>
        <begin position="1"/>
        <end position="25"/>
    </location>
</feature>
<evidence type="ECO:0000256" key="1">
    <source>
        <dbReference type="ARBA" id="ARBA00004196"/>
    </source>
</evidence>
<evidence type="ECO:0000256" key="3">
    <source>
        <dbReference type="ARBA" id="ARBA00022448"/>
    </source>
</evidence>
<keyword evidence="4" id="KW-0410">Iron transport</keyword>
<dbReference type="PANTHER" id="PTHR30532:SF28">
    <property type="entry name" value="PETROBACTIN-BINDING PROTEIN YCLQ"/>
    <property type="match status" value="1"/>
</dbReference>
<dbReference type="InterPro" id="IPR051313">
    <property type="entry name" value="Bact_iron-sidero_bind"/>
</dbReference>
<dbReference type="SUPFAM" id="SSF53807">
    <property type="entry name" value="Helical backbone' metal receptor"/>
    <property type="match status" value="1"/>
</dbReference>
<comment type="subcellular location">
    <subcellularLocation>
        <location evidence="1">Cell envelope</location>
    </subcellularLocation>
</comment>
<dbReference type="CDD" id="cd01140">
    <property type="entry name" value="FatB"/>
    <property type="match status" value="1"/>
</dbReference>
<accession>A0A291M3I1</accession>
<dbReference type="GO" id="GO:0030288">
    <property type="term" value="C:outer membrane-bounded periplasmic space"/>
    <property type="evidence" value="ECO:0007669"/>
    <property type="project" value="TreeGrafter"/>
</dbReference>
<keyword evidence="4" id="KW-0406">Ion transport</keyword>
<comment type="similarity">
    <text evidence="2">Belongs to the bacterial solute-binding protein 8 family.</text>
</comment>
<dbReference type="PROSITE" id="PS50983">
    <property type="entry name" value="FE_B12_PBP"/>
    <property type="match status" value="1"/>
</dbReference>
<dbReference type="PANTHER" id="PTHR30532">
    <property type="entry name" value="IRON III DICITRATE-BINDING PERIPLASMIC PROTEIN"/>
    <property type="match status" value="1"/>
</dbReference>
<feature type="domain" description="Fe/B12 periplasmic-binding" evidence="7">
    <location>
        <begin position="45"/>
        <end position="304"/>
    </location>
</feature>
<keyword evidence="3" id="KW-0813">Transport</keyword>
<evidence type="ECO:0000256" key="2">
    <source>
        <dbReference type="ARBA" id="ARBA00008814"/>
    </source>
</evidence>
<organism evidence="8 9">
    <name type="scientific">Pacificitalea manganoxidans</name>
    <dbReference type="NCBI Taxonomy" id="1411902"/>
    <lineage>
        <taxon>Bacteria</taxon>
        <taxon>Pseudomonadati</taxon>
        <taxon>Pseudomonadota</taxon>
        <taxon>Alphaproteobacteria</taxon>
        <taxon>Rhodobacterales</taxon>
        <taxon>Paracoccaceae</taxon>
        <taxon>Pacificitalea</taxon>
    </lineage>
</organism>
<dbReference type="EMBL" id="CP021404">
    <property type="protein sequence ID" value="ATI43265.1"/>
    <property type="molecule type" value="Genomic_DNA"/>
</dbReference>
<dbReference type="InterPro" id="IPR002491">
    <property type="entry name" value="ABC_transptr_periplasmic_BD"/>
</dbReference>
<evidence type="ECO:0000256" key="6">
    <source>
        <dbReference type="SAM" id="SignalP"/>
    </source>
</evidence>
<protein>
    <submittedName>
        <fullName evidence="8">Iron ABC transporter substrate-binding protein</fullName>
    </submittedName>
</protein>
<feature type="chain" id="PRO_5013285014" evidence="6">
    <location>
        <begin position="26"/>
        <end position="304"/>
    </location>
</feature>
<dbReference type="AlphaFoldDB" id="A0A291M3I1"/>
<evidence type="ECO:0000313" key="9">
    <source>
        <dbReference type="Proteomes" id="UP000219050"/>
    </source>
</evidence>
<evidence type="ECO:0000256" key="5">
    <source>
        <dbReference type="ARBA" id="ARBA00022729"/>
    </source>
</evidence>
<gene>
    <name evidence="8" type="ORF">CBW24_02240</name>
</gene>
<name>A0A291M3I1_9RHOB</name>
<keyword evidence="5 6" id="KW-0732">Signal</keyword>
<dbReference type="Proteomes" id="UP000219050">
    <property type="component" value="Chromosome"/>
</dbReference>
<dbReference type="InterPro" id="IPR033870">
    <property type="entry name" value="FatB"/>
</dbReference>
<evidence type="ECO:0000313" key="8">
    <source>
        <dbReference type="EMBL" id="ATI43265.1"/>
    </source>
</evidence>
<dbReference type="KEGG" id="cmag:CBW24_02240"/>
<sequence>MIRKPVTLAAVLAVSLTAPLAPVQAAPVTVPTATGEAQIETTPDTVAVFDIAAVDTISALGVEIAGVPNSLYLNRLNDVAQNATVVGTLFEPDFEALANLNPDLIIAGGRSSAQVEALSRLAPTLDMTITPDGYVDQIRARTTAYGEIFGKQAEADALLAQLDEKLTAARNAVADQGNALIILTNGGNISTYGKGSRFGWLHSALGLPEAVENVDQTQAHGESVSFEFIAEANPDWLLVVDRGAAIGQAGEAAQATLDNALVAGTNAAQNGHIVYLDPAEIYVAGGGISAAMHTLDQITDAFGS</sequence>
<reference evidence="8 9" key="1">
    <citation type="submission" date="2017-05" db="EMBL/GenBank/DDBJ databases">
        <title>Comparative genomic and metabolic analysis of manganese-oxidizing mechanisms in Celeribater manganoxidans DY25T: its adaption to the environment of polymetallic nodule.</title>
        <authorList>
            <person name="Wang X."/>
        </authorList>
    </citation>
    <scope>NUCLEOTIDE SEQUENCE [LARGE SCALE GENOMIC DNA]</scope>
    <source>
        <strain evidence="8 9">DY25</strain>
    </source>
</reference>
<dbReference type="Gene3D" id="3.40.50.1980">
    <property type="entry name" value="Nitrogenase molybdenum iron protein domain"/>
    <property type="match status" value="2"/>
</dbReference>
<evidence type="ECO:0000256" key="4">
    <source>
        <dbReference type="ARBA" id="ARBA00022496"/>
    </source>
</evidence>
<keyword evidence="9" id="KW-1185">Reference proteome</keyword>
<keyword evidence="4" id="KW-0408">Iron</keyword>